<dbReference type="EMBL" id="CP042239">
    <property type="protein sequence ID" value="QDX24717.1"/>
    <property type="molecule type" value="Genomic_DNA"/>
</dbReference>
<dbReference type="EC" id="2.7.13.3" evidence="3"/>
<dbReference type="PROSITE" id="PS50109">
    <property type="entry name" value="HIS_KIN"/>
    <property type="match status" value="1"/>
</dbReference>
<accession>A0A518RB81</accession>
<keyword evidence="9" id="KW-0067">ATP-binding</keyword>
<dbReference type="KEGG" id="ssua:FPZ54_00845"/>
<dbReference type="InterPro" id="IPR004358">
    <property type="entry name" value="Sig_transdc_His_kin-like_C"/>
</dbReference>
<dbReference type="Pfam" id="PF02518">
    <property type="entry name" value="HATPase_c"/>
    <property type="match status" value="1"/>
</dbReference>
<dbReference type="InterPro" id="IPR003661">
    <property type="entry name" value="HisK_dim/P_dom"/>
</dbReference>
<keyword evidence="10" id="KW-0812">Transmembrane</keyword>
<keyword evidence="7" id="KW-0547">Nucleotide-binding</keyword>
<dbReference type="InterPro" id="IPR036097">
    <property type="entry name" value="HisK_dim/P_sf"/>
</dbReference>
<dbReference type="InterPro" id="IPR050980">
    <property type="entry name" value="2C_sensor_his_kinase"/>
</dbReference>
<evidence type="ECO:0000256" key="3">
    <source>
        <dbReference type="ARBA" id="ARBA00012438"/>
    </source>
</evidence>
<evidence type="ECO:0000256" key="2">
    <source>
        <dbReference type="ARBA" id="ARBA00004651"/>
    </source>
</evidence>
<dbReference type="Proteomes" id="UP000318055">
    <property type="component" value="Chromosome"/>
</dbReference>
<evidence type="ECO:0000256" key="5">
    <source>
        <dbReference type="ARBA" id="ARBA00022553"/>
    </source>
</evidence>
<name>A0A518RB81_9SPHN</name>
<dbReference type="Gene3D" id="3.30.565.10">
    <property type="entry name" value="Histidine kinase-like ATPase, C-terminal domain"/>
    <property type="match status" value="1"/>
</dbReference>
<feature type="transmembrane region" description="Helical" evidence="10">
    <location>
        <begin position="97"/>
        <end position="114"/>
    </location>
</feature>
<dbReference type="PANTHER" id="PTHR44936">
    <property type="entry name" value="SENSOR PROTEIN CREC"/>
    <property type="match status" value="1"/>
</dbReference>
<protein>
    <recommendedName>
        <fullName evidence="3">histidine kinase</fullName>
        <ecNumber evidence="3">2.7.13.3</ecNumber>
    </recommendedName>
</protein>
<dbReference type="InterPro" id="IPR005467">
    <property type="entry name" value="His_kinase_dom"/>
</dbReference>
<feature type="domain" description="Histidine kinase" evidence="11">
    <location>
        <begin position="234"/>
        <end position="441"/>
    </location>
</feature>
<sequence length="448" mass="46775">MAGVAQSQRSAQQGGVTRQIILPPAFQPADAGRRNMLLLTQLRWLAVGGQLATVAMVHFALGIDLPLLQLLMSTATLAALNIASHVLIASGTRFSDGALAAALLFDVVALTVQLSLSGGITNPFAALFLLHIVLGAVLLRPPYPWGIVVATLAALGLLAVDPTPLVLPANLPVSPATLYLTGGLVCFVLIAVLLVIFIGQISRNLRTHDAALAAVRQRAAEEDHIVRMGLLASGAAHELGTPLSLLSVAIGDWRAMPRLKGDAELQEELAEMDGAVQRCKAIVSGILLSAGEARGVAPQVTTMRAFLDDIVADYSASLVPGALRYDDCFGEDIAIVSDPALRQVIGTVIDNAAEVSPRAIAITARREGEALALEIADRGPGFAPEILDTFGQPYRSTKGRPGGGLGLFLLVNVLRKLGGEASAENRLDGGARVRILLPLAALAMEGRG</sequence>
<comment type="subcellular location">
    <subcellularLocation>
        <location evidence="2">Cell membrane</location>
        <topology evidence="2">Multi-pass membrane protein</topology>
    </subcellularLocation>
</comment>
<dbReference type="GO" id="GO:0005524">
    <property type="term" value="F:ATP binding"/>
    <property type="evidence" value="ECO:0007669"/>
    <property type="project" value="UniProtKB-KW"/>
</dbReference>
<evidence type="ECO:0000313" key="12">
    <source>
        <dbReference type="EMBL" id="QDX24717.1"/>
    </source>
</evidence>
<dbReference type="SUPFAM" id="SSF55874">
    <property type="entry name" value="ATPase domain of HSP90 chaperone/DNA topoisomerase II/histidine kinase"/>
    <property type="match status" value="1"/>
</dbReference>
<dbReference type="OrthoDB" id="9785252at2"/>
<dbReference type="GO" id="GO:0000155">
    <property type="term" value="F:phosphorelay sensor kinase activity"/>
    <property type="evidence" value="ECO:0007669"/>
    <property type="project" value="InterPro"/>
</dbReference>
<proteinExistence type="predicted"/>
<evidence type="ECO:0000256" key="10">
    <source>
        <dbReference type="SAM" id="Phobius"/>
    </source>
</evidence>
<dbReference type="SUPFAM" id="SSF47384">
    <property type="entry name" value="Homodimeric domain of signal transducing histidine kinase"/>
    <property type="match status" value="1"/>
</dbReference>
<keyword evidence="4" id="KW-1003">Cell membrane</keyword>
<evidence type="ECO:0000259" key="11">
    <source>
        <dbReference type="PROSITE" id="PS50109"/>
    </source>
</evidence>
<organism evidence="12 13">
    <name type="scientific">Sphingomonas suaedae</name>
    <dbReference type="NCBI Taxonomy" id="2599297"/>
    <lineage>
        <taxon>Bacteria</taxon>
        <taxon>Pseudomonadati</taxon>
        <taxon>Pseudomonadota</taxon>
        <taxon>Alphaproteobacteria</taxon>
        <taxon>Sphingomonadales</taxon>
        <taxon>Sphingomonadaceae</taxon>
        <taxon>Sphingomonas</taxon>
    </lineage>
</organism>
<evidence type="ECO:0000256" key="7">
    <source>
        <dbReference type="ARBA" id="ARBA00022741"/>
    </source>
</evidence>
<keyword evidence="6" id="KW-0808">Transferase</keyword>
<dbReference type="PRINTS" id="PR00344">
    <property type="entry name" value="BCTRLSENSOR"/>
</dbReference>
<evidence type="ECO:0000256" key="4">
    <source>
        <dbReference type="ARBA" id="ARBA00022475"/>
    </source>
</evidence>
<dbReference type="InterPro" id="IPR036890">
    <property type="entry name" value="HATPase_C_sf"/>
</dbReference>
<evidence type="ECO:0000313" key="13">
    <source>
        <dbReference type="Proteomes" id="UP000318055"/>
    </source>
</evidence>
<feature type="transmembrane region" description="Helical" evidence="10">
    <location>
        <begin position="42"/>
        <end position="61"/>
    </location>
</feature>
<keyword evidence="10" id="KW-1133">Transmembrane helix</keyword>
<dbReference type="GO" id="GO:0005886">
    <property type="term" value="C:plasma membrane"/>
    <property type="evidence" value="ECO:0007669"/>
    <property type="project" value="UniProtKB-SubCell"/>
</dbReference>
<feature type="transmembrane region" description="Helical" evidence="10">
    <location>
        <begin position="179"/>
        <end position="198"/>
    </location>
</feature>
<dbReference type="SMART" id="SM00387">
    <property type="entry name" value="HATPase_c"/>
    <property type="match status" value="1"/>
</dbReference>
<evidence type="ECO:0000256" key="1">
    <source>
        <dbReference type="ARBA" id="ARBA00000085"/>
    </source>
</evidence>
<dbReference type="AlphaFoldDB" id="A0A518RB81"/>
<reference evidence="12 13" key="1">
    <citation type="submission" date="2019-07" db="EMBL/GenBank/DDBJ databases">
        <title>Sphingomonas alkalisoli sp. nov., isolated from rhizosphere soil of Suaedae salsa.</title>
        <authorList>
            <person name="Zhang H."/>
            <person name="Xu L."/>
            <person name="Zhang J.-X."/>
            <person name="Sun J.-Q."/>
        </authorList>
    </citation>
    <scope>NUCLEOTIDE SEQUENCE [LARGE SCALE GENOMIC DNA]</scope>
    <source>
        <strain evidence="12 13">XS-10</strain>
    </source>
</reference>
<dbReference type="CDD" id="cd00082">
    <property type="entry name" value="HisKA"/>
    <property type="match status" value="1"/>
</dbReference>
<evidence type="ECO:0000256" key="9">
    <source>
        <dbReference type="ARBA" id="ARBA00022840"/>
    </source>
</evidence>
<dbReference type="InterPro" id="IPR003594">
    <property type="entry name" value="HATPase_dom"/>
</dbReference>
<feature type="transmembrane region" description="Helical" evidence="10">
    <location>
        <begin position="120"/>
        <end position="139"/>
    </location>
</feature>
<keyword evidence="10" id="KW-0472">Membrane</keyword>
<evidence type="ECO:0000256" key="8">
    <source>
        <dbReference type="ARBA" id="ARBA00022777"/>
    </source>
</evidence>
<evidence type="ECO:0000256" key="6">
    <source>
        <dbReference type="ARBA" id="ARBA00022679"/>
    </source>
</evidence>
<dbReference type="Gene3D" id="1.10.287.130">
    <property type="match status" value="1"/>
</dbReference>
<keyword evidence="8 12" id="KW-0418">Kinase</keyword>
<keyword evidence="5" id="KW-0597">Phosphoprotein</keyword>
<feature type="transmembrane region" description="Helical" evidence="10">
    <location>
        <begin position="146"/>
        <end position="167"/>
    </location>
</feature>
<feature type="transmembrane region" description="Helical" evidence="10">
    <location>
        <begin position="67"/>
        <end position="90"/>
    </location>
</feature>
<gene>
    <name evidence="12" type="ORF">FPZ54_00845</name>
</gene>
<comment type="catalytic activity">
    <reaction evidence="1">
        <text>ATP + protein L-histidine = ADP + protein N-phospho-L-histidine.</text>
        <dbReference type="EC" id="2.7.13.3"/>
    </reaction>
</comment>
<keyword evidence="13" id="KW-1185">Reference proteome</keyword>
<dbReference type="PANTHER" id="PTHR44936:SF10">
    <property type="entry name" value="SENSOR PROTEIN RSTB"/>
    <property type="match status" value="1"/>
</dbReference>